<sequence length="155" mass="17457">MLTIKLGDIHGIHPDFSRVECELDLAPIGLPDPALIPKALATRINEVYPLVICGPDALCIGQTTLYRWLKAHTDPETPVRCIEWPKGRIKQFAYQLVLIERLVAPALAQITRQQVRDLYANIGSAKEQWPHEYRSHAHLARLVGVKPLKGREGEK</sequence>
<dbReference type="AlphaFoldDB" id="A0A061JSZ0"/>
<accession>A0A061JSZ0</accession>
<proteinExistence type="predicted"/>
<name>A0A061JSZ0_STUST</name>
<dbReference type="EMBL" id="AMCZ02000008">
    <property type="protein sequence ID" value="EWC41758.1"/>
    <property type="molecule type" value="Genomic_DNA"/>
</dbReference>
<protein>
    <submittedName>
        <fullName evidence="1">Uncharacterized protein</fullName>
    </submittedName>
</protein>
<dbReference type="HOGENOM" id="CLU_1693995_0_0_6"/>
<dbReference type="OrthoDB" id="6856158at2"/>
<reference evidence="1 2" key="1">
    <citation type="journal article" date="2013" name="Genome Announc.">
        <title>Draft Genome of the Nitrogen-Fixing Bacterium Pseudomonas stutzeri Strain KOS6 Isolated from Industrial Hydrocarbon Sludge.</title>
        <authorList>
            <person name="Grigoryeva T.V."/>
            <person name="Laikov A.V."/>
            <person name="Naumova R.P."/>
            <person name="Manolov A.I."/>
            <person name="Larin A.K."/>
            <person name="Karpova I.Y."/>
            <person name="Semashko T.A."/>
            <person name="Alexeev D.G."/>
            <person name="Kostryukova E.S."/>
            <person name="Muller R."/>
            <person name="Govorun V.M."/>
        </authorList>
    </citation>
    <scope>NUCLEOTIDE SEQUENCE [LARGE SCALE GENOMIC DNA]</scope>
    <source>
        <strain evidence="1 2">KOS6</strain>
    </source>
</reference>
<evidence type="ECO:0000313" key="2">
    <source>
        <dbReference type="Proteomes" id="UP000026923"/>
    </source>
</evidence>
<gene>
    <name evidence="1" type="ORF">B597_008320</name>
</gene>
<organism evidence="1 2">
    <name type="scientific">Stutzerimonas stutzeri KOS6</name>
    <dbReference type="NCBI Taxonomy" id="1218352"/>
    <lineage>
        <taxon>Bacteria</taxon>
        <taxon>Pseudomonadati</taxon>
        <taxon>Pseudomonadota</taxon>
        <taxon>Gammaproteobacteria</taxon>
        <taxon>Pseudomonadales</taxon>
        <taxon>Pseudomonadaceae</taxon>
        <taxon>Stutzerimonas</taxon>
    </lineage>
</organism>
<evidence type="ECO:0000313" key="1">
    <source>
        <dbReference type="EMBL" id="EWC41758.1"/>
    </source>
</evidence>
<dbReference type="eggNOG" id="ENOG5031AP6">
    <property type="taxonomic scope" value="Bacteria"/>
</dbReference>
<dbReference type="RefSeq" id="WP_003292748.1">
    <property type="nucleotide sequence ID" value="NZ_KK020676.1"/>
</dbReference>
<dbReference type="Proteomes" id="UP000026923">
    <property type="component" value="Unassembled WGS sequence"/>
</dbReference>
<comment type="caution">
    <text evidence="1">The sequence shown here is derived from an EMBL/GenBank/DDBJ whole genome shotgun (WGS) entry which is preliminary data.</text>
</comment>